<dbReference type="AlphaFoldDB" id="A0A6I3LMP9"/>
<keyword evidence="12" id="KW-0378">Hydrolase</keyword>
<evidence type="ECO:0000256" key="14">
    <source>
        <dbReference type="ARBA" id="ARBA00022963"/>
    </source>
</evidence>
<evidence type="ECO:0000256" key="1">
    <source>
        <dbReference type="ARBA" id="ARBA00000111"/>
    </source>
</evidence>
<feature type="active site" description="Nucleophile" evidence="19">
    <location>
        <position position="171"/>
    </location>
</feature>
<feature type="active site" description="Proton acceptor" evidence="19">
    <location>
        <position position="169"/>
    </location>
</feature>
<evidence type="ECO:0000256" key="20">
    <source>
        <dbReference type="PIRSR" id="PIRSR603187-2"/>
    </source>
</evidence>
<keyword evidence="13 20" id="KW-0106">Calcium</keyword>
<evidence type="ECO:0000256" key="21">
    <source>
        <dbReference type="SAM" id="SignalP"/>
    </source>
</evidence>
<keyword evidence="15" id="KW-0443">Lipid metabolism</keyword>
<accession>A0A6I3LMP9</accession>
<keyword evidence="17" id="KW-0998">Cell outer membrane</keyword>
<evidence type="ECO:0000256" key="5">
    <source>
        <dbReference type="ARBA" id="ARBA00011702"/>
    </source>
</evidence>
<dbReference type="EC" id="3.1.1.32" evidence="6"/>
<organism evidence="22 23">
    <name type="scientific">Myroides albus</name>
    <dbReference type="NCBI Taxonomy" id="2562892"/>
    <lineage>
        <taxon>Bacteria</taxon>
        <taxon>Pseudomonadati</taxon>
        <taxon>Bacteroidota</taxon>
        <taxon>Flavobacteriia</taxon>
        <taxon>Flavobacteriales</taxon>
        <taxon>Flavobacteriaceae</taxon>
        <taxon>Myroides</taxon>
    </lineage>
</organism>
<dbReference type="EC" id="3.1.1.4" evidence="7"/>
<dbReference type="OrthoDB" id="188433at2"/>
<dbReference type="GO" id="GO:0008970">
    <property type="term" value="F:phospholipase A1 activity"/>
    <property type="evidence" value="ECO:0007669"/>
    <property type="project" value="UniProtKB-EC"/>
</dbReference>
<comment type="catalytic activity">
    <reaction evidence="2">
        <text>a 1,2-diacyl-sn-glycero-3-phosphocholine + H2O = a 1-acyl-sn-glycero-3-phosphocholine + a fatty acid + H(+)</text>
        <dbReference type="Rhea" id="RHEA:15801"/>
        <dbReference type="ChEBI" id="CHEBI:15377"/>
        <dbReference type="ChEBI" id="CHEBI:15378"/>
        <dbReference type="ChEBI" id="CHEBI:28868"/>
        <dbReference type="ChEBI" id="CHEBI:57643"/>
        <dbReference type="ChEBI" id="CHEBI:58168"/>
        <dbReference type="EC" id="3.1.1.4"/>
    </reaction>
</comment>
<dbReference type="GO" id="GO:0004623">
    <property type="term" value="F:phospholipase A2 activity"/>
    <property type="evidence" value="ECO:0007669"/>
    <property type="project" value="UniProtKB-EC"/>
</dbReference>
<evidence type="ECO:0000256" key="17">
    <source>
        <dbReference type="ARBA" id="ARBA00023237"/>
    </source>
</evidence>
<sequence>MIKRILLISFALSSYSIYAQEADDLLFSQDRQNQGLDQRWELTPETRGRTFTISPYKPVYILPFRYVNKPNELPASLSEPNVSTEHKDYDNLEIKFQISFKTKVVQGLFFGKGDLWVAFTQTANWQAYNGDLSRPFRELNYEPELLFNYPLNLSWNRLKFKMIGFGFNHQSNGQSLPESRSWNRFTMHLGMEYDRWTFFVRPWLRLREKANADDNPQITEYVGKGEFNAVYANWGHVFTLNFRTNFRFNEHHKGYTEFTWSYPIKNHLKAFLAISNGYGDSMIDYNWNQTNIGIGISLMEWL</sequence>
<feature type="binding site" description="in dimeric form" evidence="20">
    <location>
        <position position="133"/>
    </location>
    <ligand>
        <name>Ca(2+)</name>
        <dbReference type="ChEBI" id="CHEBI:29108"/>
        <label>1</label>
    </ligand>
</feature>
<evidence type="ECO:0000256" key="3">
    <source>
        <dbReference type="ARBA" id="ARBA00004571"/>
    </source>
</evidence>
<evidence type="ECO:0000256" key="18">
    <source>
        <dbReference type="ARBA" id="ARBA00032375"/>
    </source>
</evidence>
<evidence type="ECO:0000256" key="16">
    <source>
        <dbReference type="ARBA" id="ARBA00023136"/>
    </source>
</evidence>
<gene>
    <name evidence="22" type="ORF">GJV76_04770</name>
</gene>
<evidence type="ECO:0000256" key="8">
    <source>
        <dbReference type="ARBA" id="ARBA00022452"/>
    </source>
</evidence>
<keyword evidence="10 20" id="KW-0479">Metal-binding</keyword>
<evidence type="ECO:0000256" key="12">
    <source>
        <dbReference type="ARBA" id="ARBA00022801"/>
    </source>
</evidence>
<evidence type="ECO:0000256" key="7">
    <source>
        <dbReference type="ARBA" id="ARBA00013278"/>
    </source>
</evidence>
<proteinExistence type="inferred from homology"/>
<comment type="cofactor">
    <cofactor evidence="20">
        <name>Ca(2+)</name>
        <dbReference type="ChEBI" id="CHEBI:29108"/>
    </cofactor>
    <text evidence="20">Binds 1 Ca(2+) ion per monomer.</text>
</comment>
<reference evidence="22 23" key="1">
    <citation type="submission" date="2019-11" db="EMBL/GenBank/DDBJ databases">
        <title>Genome of Strain BIT-d1.</title>
        <authorList>
            <person name="Yang Y."/>
        </authorList>
    </citation>
    <scope>NUCLEOTIDE SEQUENCE [LARGE SCALE GENOMIC DNA]</scope>
    <source>
        <strain evidence="22 23">BIT-d1</strain>
    </source>
</reference>
<comment type="subunit">
    <text evidence="5">Homodimer; dimerization is reversible, and the dimeric form is the active one.</text>
</comment>
<dbReference type="GO" id="GO:0016042">
    <property type="term" value="P:lipid catabolic process"/>
    <property type="evidence" value="ECO:0007669"/>
    <property type="project" value="UniProtKB-KW"/>
</dbReference>
<comment type="subcellular location">
    <subcellularLocation>
        <location evidence="3">Cell outer membrane</location>
        <topology evidence="3">Multi-pass membrane protein</topology>
    </subcellularLocation>
</comment>
<keyword evidence="14" id="KW-0442">Lipid degradation</keyword>
<dbReference type="PANTHER" id="PTHR40457">
    <property type="entry name" value="PHOSPHOLIPASE A1"/>
    <property type="match status" value="1"/>
</dbReference>
<feature type="signal peptide" evidence="21">
    <location>
        <begin position="1"/>
        <end position="19"/>
    </location>
</feature>
<feature type="binding site" description="in dimeric form" evidence="20">
    <location>
        <position position="214"/>
    </location>
    <ligand>
        <name>Ca(2+)</name>
        <dbReference type="ChEBI" id="CHEBI:29108"/>
        <label>1</label>
    </ligand>
</feature>
<evidence type="ECO:0000256" key="19">
    <source>
        <dbReference type="PIRSR" id="PIRSR603187-1"/>
    </source>
</evidence>
<comment type="similarity">
    <text evidence="4">Belongs to the phospholipase A1 family.</text>
</comment>
<dbReference type="PRINTS" id="PR01486">
    <property type="entry name" value="PHPHLIPASEA1"/>
</dbReference>
<dbReference type="Proteomes" id="UP000438760">
    <property type="component" value="Unassembled WGS sequence"/>
</dbReference>
<dbReference type="RefSeq" id="WP_155091499.1">
    <property type="nucleotide sequence ID" value="NZ_CP102754.1"/>
</dbReference>
<keyword evidence="23" id="KW-1185">Reference proteome</keyword>
<evidence type="ECO:0000256" key="4">
    <source>
        <dbReference type="ARBA" id="ARBA00010525"/>
    </source>
</evidence>
<dbReference type="Gene3D" id="2.40.230.10">
    <property type="entry name" value="Phospholipase A1"/>
    <property type="match status" value="1"/>
</dbReference>
<feature type="binding site" description="in dimeric form" evidence="20">
    <location>
        <position position="179"/>
    </location>
    <ligand>
        <name>Ca(2+)</name>
        <dbReference type="ChEBI" id="CHEBI:29108"/>
        <label>1</label>
    </ligand>
</feature>
<evidence type="ECO:0000313" key="22">
    <source>
        <dbReference type="EMBL" id="MTG97452.1"/>
    </source>
</evidence>
<evidence type="ECO:0000256" key="6">
    <source>
        <dbReference type="ARBA" id="ARBA00013179"/>
    </source>
</evidence>
<keyword evidence="9" id="KW-0812">Transmembrane</keyword>
<dbReference type="EMBL" id="WMJX01000006">
    <property type="protein sequence ID" value="MTG97452.1"/>
    <property type="molecule type" value="Genomic_DNA"/>
</dbReference>
<dbReference type="PANTHER" id="PTHR40457:SF1">
    <property type="entry name" value="PHOSPHOLIPASE A1"/>
    <property type="match status" value="1"/>
</dbReference>
<dbReference type="GO" id="GO:0009279">
    <property type="term" value="C:cell outer membrane"/>
    <property type="evidence" value="ECO:0007669"/>
    <property type="project" value="UniProtKB-SubCell"/>
</dbReference>
<keyword evidence="11 21" id="KW-0732">Signal</keyword>
<dbReference type="InterPro" id="IPR003187">
    <property type="entry name" value="PLipase_A1"/>
</dbReference>
<evidence type="ECO:0000313" key="23">
    <source>
        <dbReference type="Proteomes" id="UP000438760"/>
    </source>
</evidence>
<evidence type="ECO:0000256" key="15">
    <source>
        <dbReference type="ARBA" id="ARBA00023098"/>
    </source>
</evidence>
<dbReference type="Pfam" id="PF02253">
    <property type="entry name" value="PLA1"/>
    <property type="match status" value="1"/>
</dbReference>
<evidence type="ECO:0000256" key="10">
    <source>
        <dbReference type="ARBA" id="ARBA00022723"/>
    </source>
</evidence>
<keyword evidence="8" id="KW-1134">Transmembrane beta strand</keyword>
<evidence type="ECO:0000256" key="2">
    <source>
        <dbReference type="ARBA" id="ARBA00001604"/>
    </source>
</evidence>
<protein>
    <recommendedName>
        <fullName evidence="18">Phosphatidylcholine 1-acylhydrolase</fullName>
        <ecNumber evidence="6">3.1.1.32</ecNumber>
        <ecNumber evidence="7">3.1.1.4</ecNumber>
    </recommendedName>
</protein>
<comment type="catalytic activity">
    <reaction evidence="1">
        <text>a 1,2-diacyl-sn-glycero-3-phosphocholine + H2O = a 2-acyl-sn-glycero-3-phosphocholine + a fatty acid + H(+)</text>
        <dbReference type="Rhea" id="RHEA:18689"/>
        <dbReference type="ChEBI" id="CHEBI:15377"/>
        <dbReference type="ChEBI" id="CHEBI:15378"/>
        <dbReference type="ChEBI" id="CHEBI:28868"/>
        <dbReference type="ChEBI" id="CHEBI:57643"/>
        <dbReference type="ChEBI" id="CHEBI:57875"/>
        <dbReference type="EC" id="3.1.1.32"/>
    </reaction>
</comment>
<comment type="caution">
    <text evidence="22">The sequence shown here is derived from an EMBL/GenBank/DDBJ whole genome shotgun (WGS) entry which is preliminary data.</text>
</comment>
<dbReference type="InterPro" id="IPR036541">
    <property type="entry name" value="PLipase_A1_sf"/>
</dbReference>
<keyword evidence="16" id="KW-0472">Membrane</keyword>
<feature type="chain" id="PRO_5026343156" description="Phosphatidylcholine 1-acylhydrolase" evidence="21">
    <location>
        <begin position="20"/>
        <end position="302"/>
    </location>
</feature>
<dbReference type="GO" id="GO:0005509">
    <property type="term" value="F:calcium ion binding"/>
    <property type="evidence" value="ECO:0007669"/>
    <property type="project" value="TreeGrafter"/>
</dbReference>
<evidence type="ECO:0000256" key="13">
    <source>
        <dbReference type="ARBA" id="ARBA00022837"/>
    </source>
</evidence>
<name>A0A6I3LMP9_9FLAO</name>
<evidence type="ECO:0000256" key="9">
    <source>
        <dbReference type="ARBA" id="ARBA00022692"/>
    </source>
</evidence>
<evidence type="ECO:0000256" key="11">
    <source>
        <dbReference type="ARBA" id="ARBA00022729"/>
    </source>
</evidence>
<dbReference type="SUPFAM" id="SSF56931">
    <property type="entry name" value="Outer membrane phospholipase A (OMPLA)"/>
    <property type="match status" value="1"/>
</dbReference>